<comment type="catalytic activity">
    <reaction evidence="10">
        <text>a polar amino acid(out) + ATP + H2O = a polar amino acid(in) + ADP + phosphate + H(+)</text>
        <dbReference type="Rhea" id="RHEA:14673"/>
        <dbReference type="ChEBI" id="CHEBI:15377"/>
        <dbReference type="ChEBI" id="CHEBI:15378"/>
        <dbReference type="ChEBI" id="CHEBI:30616"/>
        <dbReference type="ChEBI" id="CHEBI:43474"/>
        <dbReference type="ChEBI" id="CHEBI:62031"/>
        <dbReference type="ChEBI" id="CHEBI:456216"/>
        <dbReference type="EC" id="7.4.2.1"/>
    </reaction>
    <physiologicalReaction direction="left-to-right" evidence="10">
        <dbReference type="Rhea" id="RHEA:14674"/>
    </physiologicalReaction>
</comment>
<dbReference type="SUPFAM" id="SSF52540">
    <property type="entry name" value="P-loop containing nucleoside triphosphate hydrolases"/>
    <property type="match status" value="1"/>
</dbReference>
<evidence type="ECO:0000256" key="5">
    <source>
        <dbReference type="ARBA" id="ARBA00022741"/>
    </source>
</evidence>
<evidence type="ECO:0000256" key="1">
    <source>
        <dbReference type="ARBA" id="ARBA00004202"/>
    </source>
</evidence>
<dbReference type="PANTHER" id="PTHR43166">
    <property type="entry name" value="AMINO ACID IMPORT ATP-BINDING PROTEIN"/>
    <property type="match status" value="1"/>
</dbReference>
<dbReference type="InterPro" id="IPR003439">
    <property type="entry name" value="ABC_transporter-like_ATP-bd"/>
</dbReference>
<dbReference type="PROSITE" id="PS50893">
    <property type="entry name" value="ABC_TRANSPORTER_2"/>
    <property type="match status" value="1"/>
</dbReference>
<keyword evidence="8" id="KW-0472">Membrane</keyword>
<keyword evidence="4" id="KW-1003">Cell membrane</keyword>
<organism evidence="12 13">
    <name type="scientific">Mycolicibacterium wolinskyi</name>
    <dbReference type="NCBI Taxonomy" id="59750"/>
    <lineage>
        <taxon>Bacteria</taxon>
        <taxon>Bacillati</taxon>
        <taxon>Actinomycetota</taxon>
        <taxon>Actinomycetes</taxon>
        <taxon>Mycobacteriales</taxon>
        <taxon>Mycobacteriaceae</taxon>
        <taxon>Mycolicibacterium</taxon>
    </lineage>
</organism>
<dbReference type="InterPro" id="IPR027417">
    <property type="entry name" value="P-loop_NTPase"/>
</dbReference>
<dbReference type="PROSITE" id="PS00211">
    <property type="entry name" value="ABC_TRANSPORTER_1"/>
    <property type="match status" value="1"/>
</dbReference>
<dbReference type="AlphaFoldDB" id="A0A132PPN1"/>
<evidence type="ECO:0000256" key="4">
    <source>
        <dbReference type="ARBA" id="ARBA00022475"/>
    </source>
</evidence>
<comment type="subcellular location">
    <subcellularLocation>
        <location evidence="1">Cell membrane</location>
        <topology evidence="1">Peripheral membrane protein</topology>
    </subcellularLocation>
</comment>
<dbReference type="CDD" id="cd03262">
    <property type="entry name" value="ABC_HisP_GlnQ"/>
    <property type="match status" value="1"/>
</dbReference>
<dbReference type="SMART" id="SM00382">
    <property type="entry name" value="AAA"/>
    <property type="match status" value="1"/>
</dbReference>
<accession>A0A132PPN1</accession>
<dbReference type="Proteomes" id="UP000070612">
    <property type="component" value="Unassembled WGS sequence"/>
</dbReference>
<name>A0A132PPN1_9MYCO</name>
<dbReference type="InterPro" id="IPR017871">
    <property type="entry name" value="ABC_transporter-like_CS"/>
</dbReference>
<dbReference type="GO" id="GO:0015426">
    <property type="term" value="F:ATPase-coupled polar amino acid-transporter activity"/>
    <property type="evidence" value="ECO:0007669"/>
    <property type="project" value="UniProtKB-EC"/>
</dbReference>
<keyword evidence="13" id="KW-1185">Reference proteome</keyword>
<dbReference type="PIRSF" id="PIRSF039085">
    <property type="entry name" value="ABC_ATPase_HisP"/>
    <property type="match status" value="1"/>
</dbReference>
<evidence type="ECO:0000256" key="9">
    <source>
        <dbReference type="ARBA" id="ARBA00038850"/>
    </source>
</evidence>
<dbReference type="Pfam" id="PF00005">
    <property type="entry name" value="ABC_tran"/>
    <property type="match status" value="1"/>
</dbReference>
<comment type="caution">
    <text evidence="12">The sequence shown here is derived from an EMBL/GenBank/DDBJ whole genome shotgun (WGS) entry which is preliminary data.</text>
</comment>
<feature type="domain" description="ABC transporter" evidence="11">
    <location>
        <begin position="2"/>
        <end position="238"/>
    </location>
</feature>
<reference evidence="12 13" key="1">
    <citation type="submission" date="2015-07" db="EMBL/GenBank/DDBJ databases">
        <title>A draft genome sequence of Mycobacterium wolinskyi.</title>
        <authorList>
            <person name="de Man T.J."/>
            <person name="Perry K.A."/>
            <person name="Coulliette A.D."/>
            <person name="Jensen B."/>
            <person name="Toney N.C."/>
            <person name="Limbago B.M."/>
            <person name="Noble-Wang J."/>
        </authorList>
    </citation>
    <scope>NUCLEOTIDE SEQUENCE [LARGE SCALE GENOMIC DNA]</scope>
    <source>
        <strain evidence="12 13">CDC_01</strain>
    </source>
</reference>
<keyword evidence="7" id="KW-0029">Amino-acid transport</keyword>
<dbReference type="FunFam" id="3.40.50.300:FF:000020">
    <property type="entry name" value="Amino acid ABC transporter ATP-binding component"/>
    <property type="match status" value="1"/>
</dbReference>
<evidence type="ECO:0000256" key="3">
    <source>
        <dbReference type="ARBA" id="ARBA00022448"/>
    </source>
</evidence>
<keyword evidence="3" id="KW-0813">Transport</keyword>
<evidence type="ECO:0000256" key="6">
    <source>
        <dbReference type="ARBA" id="ARBA00022840"/>
    </source>
</evidence>
<dbReference type="GO" id="GO:0005886">
    <property type="term" value="C:plasma membrane"/>
    <property type="evidence" value="ECO:0007669"/>
    <property type="project" value="UniProtKB-SubCell"/>
</dbReference>
<evidence type="ECO:0000313" key="12">
    <source>
        <dbReference type="EMBL" id="KWX24306.1"/>
    </source>
</evidence>
<dbReference type="RefSeq" id="WP_067847391.1">
    <property type="nucleotide sequence ID" value="NZ_LGTW01000005.1"/>
</dbReference>
<proteinExistence type="inferred from homology"/>
<dbReference type="InterPro" id="IPR003593">
    <property type="entry name" value="AAA+_ATPase"/>
</dbReference>
<dbReference type="STRING" id="59750.AWC31_05245"/>
<dbReference type="InterPro" id="IPR050086">
    <property type="entry name" value="MetN_ABC_transporter-like"/>
</dbReference>
<keyword evidence="5" id="KW-0547">Nucleotide-binding</keyword>
<protein>
    <recommendedName>
        <fullName evidence="9">ABC-type polar-amino-acid transporter</fullName>
        <ecNumber evidence="9">7.4.2.1</ecNumber>
    </recommendedName>
</protein>
<dbReference type="GO" id="GO:0005524">
    <property type="term" value="F:ATP binding"/>
    <property type="evidence" value="ECO:0007669"/>
    <property type="project" value="UniProtKB-KW"/>
</dbReference>
<evidence type="ECO:0000313" key="13">
    <source>
        <dbReference type="Proteomes" id="UP000070612"/>
    </source>
</evidence>
<dbReference type="EC" id="7.4.2.1" evidence="9"/>
<comment type="similarity">
    <text evidence="2">Belongs to the ABC transporter superfamily.</text>
</comment>
<evidence type="ECO:0000256" key="10">
    <source>
        <dbReference type="ARBA" id="ARBA00047624"/>
    </source>
</evidence>
<dbReference type="PANTHER" id="PTHR43166:SF9">
    <property type="entry name" value="GLUTAMATE_ASPARTATE IMPORT ATP-BINDING PROTEIN GLTL"/>
    <property type="match status" value="1"/>
</dbReference>
<dbReference type="EMBL" id="LGTW01000005">
    <property type="protein sequence ID" value="KWX24306.1"/>
    <property type="molecule type" value="Genomic_DNA"/>
</dbReference>
<dbReference type="GO" id="GO:0016887">
    <property type="term" value="F:ATP hydrolysis activity"/>
    <property type="evidence" value="ECO:0007669"/>
    <property type="project" value="InterPro"/>
</dbReference>
<sequence length="242" mass="26383">MIDVDGLRLSFGDTEVLHGVSCRVAEREVVCIIGASGSGKSTLLRCMNGLERPSHGTIVINGHTLGPQEKTADLAVVRRDMGMVFQHFNLFPHMTVIENIALAPRRVLGRNKTDAEERARTLLGRVGLADKADVYPDSLSGGQKQRVAIARALAMDPKIMLFDEPTSALDPEIVGEVLAVMKDLAADGMTMVVVTHEMGFAREVSDRVMYMDKGMIVETASPASLFSSPQETRTREFLSKVL</sequence>
<gene>
    <name evidence="12" type="ORF">AFM11_09980</name>
</gene>
<evidence type="ECO:0000256" key="8">
    <source>
        <dbReference type="ARBA" id="ARBA00023136"/>
    </source>
</evidence>
<evidence type="ECO:0000259" key="11">
    <source>
        <dbReference type="PROSITE" id="PS50893"/>
    </source>
</evidence>
<keyword evidence="6" id="KW-0067">ATP-binding</keyword>
<evidence type="ECO:0000256" key="2">
    <source>
        <dbReference type="ARBA" id="ARBA00005417"/>
    </source>
</evidence>
<dbReference type="InterPro" id="IPR030679">
    <property type="entry name" value="ABC_ATPase_HisP-typ"/>
</dbReference>
<dbReference type="Gene3D" id="3.40.50.300">
    <property type="entry name" value="P-loop containing nucleotide triphosphate hydrolases"/>
    <property type="match status" value="1"/>
</dbReference>
<evidence type="ECO:0000256" key="7">
    <source>
        <dbReference type="ARBA" id="ARBA00022970"/>
    </source>
</evidence>
<dbReference type="PATRIC" id="fig|59750.3.peg.6032"/>